<evidence type="ECO:0000313" key="7">
    <source>
        <dbReference type="EMBL" id="POS81889.1"/>
    </source>
</evidence>
<evidence type="ECO:0000256" key="3">
    <source>
        <dbReference type="ARBA" id="ARBA00022617"/>
    </source>
</evidence>
<gene>
    <name evidence="7" type="ORF">EPUL_005377</name>
</gene>
<evidence type="ECO:0000256" key="1">
    <source>
        <dbReference type="ARBA" id="ARBA00001971"/>
    </source>
</evidence>
<evidence type="ECO:0000256" key="5">
    <source>
        <dbReference type="ARBA" id="ARBA00023004"/>
    </source>
</evidence>
<reference evidence="7 8" key="1">
    <citation type="submission" date="2017-10" db="EMBL/GenBank/DDBJ databases">
        <title>Development of genomic resources for the powdery mildew, Erysiphe pulchra.</title>
        <authorList>
            <person name="Wadl P.A."/>
            <person name="Mack B.M."/>
            <person name="Moore G."/>
            <person name="Beltz S.B."/>
        </authorList>
    </citation>
    <scope>NUCLEOTIDE SEQUENCE [LARGE SCALE GENOMIC DNA]</scope>
    <source>
        <strain evidence="7">Cflorida</strain>
    </source>
</reference>
<dbReference type="InterPro" id="IPR001128">
    <property type="entry name" value="Cyt_P450"/>
</dbReference>
<comment type="similarity">
    <text evidence="2">Belongs to the cytochrome P450 family.</text>
</comment>
<evidence type="ECO:0008006" key="9">
    <source>
        <dbReference type="Google" id="ProtNLM"/>
    </source>
</evidence>
<name>A0A2S4PIM3_9PEZI</name>
<accession>A0A2S4PIM3</accession>
<feature type="binding site" description="axial binding residue" evidence="6">
    <location>
        <position position="400"/>
    </location>
    <ligand>
        <name>heme</name>
        <dbReference type="ChEBI" id="CHEBI:30413"/>
    </ligand>
    <ligandPart>
        <name>Fe</name>
        <dbReference type="ChEBI" id="CHEBI:18248"/>
    </ligandPart>
</feature>
<dbReference type="Proteomes" id="UP000237438">
    <property type="component" value="Unassembled WGS sequence"/>
</dbReference>
<dbReference type="GO" id="GO:0004497">
    <property type="term" value="F:monooxygenase activity"/>
    <property type="evidence" value="ECO:0007669"/>
    <property type="project" value="InterPro"/>
</dbReference>
<keyword evidence="3 6" id="KW-0349">Heme</keyword>
<keyword evidence="8" id="KW-1185">Reference proteome</keyword>
<dbReference type="InterPro" id="IPR002401">
    <property type="entry name" value="Cyt_P450_E_grp-I"/>
</dbReference>
<dbReference type="InterPro" id="IPR036396">
    <property type="entry name" value="Cyt_P450_sf"/>
</dbReference>
<evidence type="ECO:0000313" key="8">
    <source>
        <dbReference type="Proteomes" id="UP000237438"/>
    </source>
</evidence>
<dbReference type="Gene3D" id="1.10.630.10">
    <property type="entry name" value="Cytochrome P450"/>
    <property type="match status" value="1"/>
</dbReference>
<proteinExistence type="inferred from homology"/>
<dbReference type="PRINTS" id="PR00463">
    <property type="entry name" value="EP450I"/>
</dbReference>
<sequence length="447" mass="51871">MVTGYHQLRGNSIYHIRDLHEKYGTVVRVNPNELSYIDEQAWADIYGHRTPAGTGDLPKDFRRSRPEENRVSTILNSSDVDHRRIRRIQAPLFSEKAISAQETLMTDFVNLLISKLHVRANSSLNVVDLVDWYTFTTFDILGELAFGKSFNCLKNGYSDIWIENTTLYFRDLCNWEASGKFPWPLNKILYLMTPKNERNAMKERTRLSKRVVHQRIEQDSSREKLDFMSQILKYNDEKGMTIPEIETNTRILIVAGSETTAATLICGLTYLLLTNREHLEKLTKLIRSTFASPKEITGLALYQLEYLSAIISESFRLYPPVPGSLQRMAKKGGSVVCGEVIPEFTTVAIPQFVAYRSPRNWTDPDKFVPERWYKDDKCPERYRSDRRKVMQPYSYGPRNCVGKNMATIEMRLIIAHVLWNFDMELAPDSQDWINQKLYTLWEKGPLN</sequence>
<dbReference type="AlphaFoldDB" id="A0A2S4PIM3"/>
<dbReference type="STRING" id="225359.A0A2S4PIM3"/>
<dbReference type="SUPFAM" id="SSF48264">
    <property type="entry name" value="Cytochrome P450"/>
    <property type="match status" value="1"/>
</dbReference>
<dbReference type="PRINTS" id="PR00385">
    <property type="entry name" value="P450"/>
</dbReference>
<feature type="non-terminal residue" evidence="7">
    <location>
        <position position="447"/>
    </location>
</feature>
<dbReference type="PANTHER" id="PTHR24305:SF210">
    <property type="entry name" value="CYTOCHROME P450 MONOOXYGENASE ASQL-RELATED"/>
    <property type="match status" value="1"/>
</dbReference>
<keyword evidence="4 6" id="KW-0479">Metal-binding</keyword>
<dbReference type="GO" id="GO:0005506">
    <property type="term" value="F:iron ion binding"/>
    <property type="evidence" value="ECO:0007669"/>
    <property type="project" value="InterPro"/>
</dbReference>
<dbReference type="GO" id="GO:0020037">
    <property type="term" value="F:heme binding"/>
    <property type="evidence" value="ECO:0007669"/>
    <property type="project" value="InterPro"/>
</dbReference>
<dbReference type="Pfam" id="PF00067">
    <property type="entry name" value="p450"/>
    <property type="match status" value="1"/>
</dbReference>
<dbReference type="EMBL" id="PEDP01006298">
    <property type="protein sequence ID" value="POS81889.1"/>
    <property type="molecule type" value="Genomic_DNA"/>
</dbReference>
<dbReference type="GO" id="GO:0016705">
    <property type="term" value="F:oxidoreductase activity, acting on paired donors, with incorporation or reduction of molecular oxygen"/>
    <property type="evidence" value="ECO:0007669"/>
    <property type="project" value="InterPro"/>
</dbReference>
<comment type="cofactor">
    <cofactor evidence="1 6">
        <name>heme</name>
        <dbReference type="ChEBI" id="CHEBI:30413"/>
    </cofactor>
</comment>
<dbReference type="CDD" id="cd11058">
    <property type="entry name" value="CYP60B-like"/>
    <property type="match status" value="1"/>
</dbReference>
<keyword evidence="5 6" id="KW-0408">Iron</keyword>
<dbReference type="PANTHER" id="PTHR24305">
    <property type="entry name" value="CYTOCHROME P450"/>
    <property type="match status" value="1"/>
</dbReference>
<protein>
    <recommendedName>
        <fullName evidence="9">Cytochrome P450</fullName>
    </recommendedName>
</protein>
<evidence type="ECO:0000256" key="2">
    <source>
        <dbReference type="ARBA" id="ARBA00010617"/>
    </source>
</evidence>
<evidence type="ECO:0000256" key="6">
    <source>
        <dbReference type="PIRSR" id="PIRSR602401-1"/>
    </source>
</evidence>
<dbReference type="InterPro" id="IPR050121">
    <property type="entry name" value="Cytochrome_P450_monoxygenase"/>
</dbReference>
<organism evidence="7 8">
    <name type="scientific">Erysiphe pulchra</name>
    <dbReference type="NCBI Taxonomy" id="225359"/>
    <lineage>
        <taxon>Eukaryota</taxon>
        <taxon>Fungi</taxon>
        <taxon>Dikarya</taxon>
        <taxon>Ascomycota</taxon>
        <taxon>Pezizomycotina</taxon>
        <taxon>Leotiomycetes</taxon>
        <taxon>Erysiphales</taxon>
        <taxon>Erysiphaceae</taxon>
        <taxon>Erysiphe</taxon>
    </lineage>
</organism>
<evidence type="ECO:0000256" key="4">
    <source>
        <dbReference type="ARBA" id="ARBA00022723"/>
    </source>
</evidence>
<comment type="caution">
    <text evidence="7">The sequence shown here is derived from an EMBL/GenBank/DDBJ whole genome shotgun (WGS) entry which is preliminary data.</text>
</comment>
<dbReference type="OrthoDB" id="1470350at2759"/>